<organism evidence="6 7">
    <name type="scientific">Undibacterium danionis</name>
    <dbReference type="NCBI Taxonomy" id="1812100"/>
    <lineage>
        <taxon>Bacteria</taxon>
        <taxon>Pseudomonadati</taxon>
        <taxon>Pseudomonadota</taxon>
        <taxon>Betaproteobacteria</taxon>
        <taxon>Burkholderiales</taxon>
        <taxon>Oxalobacteraceae</taxon>
        <taxon>Undibacterium</taxon>
    </lineage>
</organism>
<dbReference type="Proteomes" id="UP001589844">
    <property type="component" value="Unassembled WGS sequence"/>
</dbReference>
<evidence type="ECO:0000256" key="1">
    <source>
        <dbReference type="ARBA" id="ARBA00022448"/>
    </source>
</evidence>
<dbReference type="SUPFAM" id="SSF52540">
    <property type="entry name" value="P-loop containing nucleoside triphosphate hydrolases"/>
    <property type="match status" value="1"/>
</dbReference>
<feature type="domain" description="ABC transporter" evidence="5">
    <location>
        <begin position="22"/>
        <end position="248"/>
    </location>
</feature>
<protein>
    <submittedName>
        <fullName evidence="6">ABC transporter ATP-binding protein</fullName>
    </submittedName>
</protein>
<dbReference type="InterPro" id="IPR017871">
    <property type="entry name" value="ABC_transporter-like_CS"/>
</dbReference>
<dbReference type="GO" id="GO:0005524">
    <property type="term" value="F:ATP binding"/>
    <property type="evidence" value="ECO:0007669"/>
    <property type="project" value="UniProtKB-KW"/>
</dbReference>
<dbReference type="InterPro" id="IPR015854">
    <property type="entry name" value="ABC_transpr_LolD-like"/>
</dbReference>
<dbReference type="CDD" id="cd03255">
    <property type="entry name" value="ABC_MJ0796_LolCDE_FtsE"/>
    <property type="match status" value="1"/>
</dbReference>
<proteinExistence type="predicted"/>
<evidence type="ECO:0000313" key="7">
    <source>
        <dbReference type="Proteomes" id="UP001589844"/>
    </source>
</evidence>
<keyword evidence="2" id="KW-1003">Cell membrane</keyword>
<evidence type="ECO:0000256" key="2">
    <source>
        <dbReference type="ARBA" id="ARBA00022475"/>
    </source>
</evidence>
<dbReference type="InterPro" id="IPR003439">
    <property type="entry name" value="ABC_transporter-like_ATP-bd"/>
</dbReference>
<evidence type="ECO:0000256" key="4">
    <source>
        <dbReference type="ARBA" id="ARBA00022840"/>
    </source>
</evidence>
<dbReference type="PROSITE" id="PS00211">
    <property type="entry name" value="ABC_TRANSPORTER_1"/>
    <property type="match status" value="1"/>
</dbReference>
<sequence length="251" mass="26971">MVTASVDNHGDSASNKDATPIIRIRGLDKSYTRGGQVIPVLEGVDLDIQSAEFLALMGPSGSGKSTLLNLIAGIDKPTAGTIEIAGVNIANLSEGQLADWRAANVGFIFQFYNLMPVLTAFENVELPLLLTNLSKKQRHAHVSAALEMVKLSDRMDHYPNELSGGQQQRVAIARALVTDPTLIVADEPTGDLDRVTAEEILNLLDELHRSLGKTIIMVTHDPKAASRARRLVHLEKGLLVADDALATASSH</sequence>
<dbReference type="PANTHER" id="PTHR24220">
    <property type="entry name" value="IMPORT ATP-BINDING PROTEIN"/>
    <property type="match status" value="1"/>
</dbReference>
<dbReference type="Gene3D" id="3.40.50.300">
    <property type="entry name" value="P-loop containing nucleotide triphosphate hydrolases"/>
    <property type="match status" value="1"/>
</dbReference>
<keyword evidence="1" id="KW-0813">Transport</keyword>
<evidence type="ECO:0000256" key="3">
    <source>
        <dbReference type="ARBA" id="ARBA00022741"/>
    </source>
</evidence>
<comment type="caution">
    <text evidence="6">The sequence shown here is derived from an EMBL/GenBank/DDBJ whole genome shotgun (WGS) entry which is preliminary data.</text>
</comment>
<keyword evidence="2" id="KW-0472">Membrane</keyword>
<gene>
    <name evidence="6" type="ORF">ACFFJH_14660</name>
</gene>
<keyword evidence="7" id="KW-1185">Reference proteome</keyword>
<accession>A0ABV6IHF0</accession>
<dbReference type="InterPro" id="IPR003593">
    <property type="entry name" value="AAA+_ATPase"/>
</dbReference>
<evidence type="ECO:0000313" key="6">
    <source>
        <dbReference type="EMBL" id="MFC0351057.1"/>
    </source>
</evidence>
<dbReference type="EMBL" id="JBHLXJ010000015">
    <property type="protein sequence ID" value="MFC0351057.1"/>
    <property type="molecule type" value="Genomic_DNA"/>
</dbReference>
<dbReference type="PANTHER" id="PTHR24220:SF452">
    <property type="entry name" value="ABC TRANSPORTER ATP-BINDING PROTEIN"/>
    <property type="match status" value="1"/>
</dbReference>
<name>A0ABV6IHF0_9BURK</name>
<dbReference type="PROSITE" id="PS50893">
    <property type="entry name" value="ABC_TRANSPORTER_2"/>
    <property type="match status" value="1"/>
</dbReference>
<dbReference type="Pfam" id="PF00005">
    <property type="entry name" value="ABC_tran"/>
    <property type="match status" value="1"/>
</dbReference>
<evidence type="ECO:0000259" key="5">
    <source>
        <dbReference type="PROSITE" id="PS50893"/>
    </source>
</evidence>
<keyword evidence="3" id="KW-0547">Nucleotide-binding</keyword>
<dbReference type="InterPro" id="IPR017911">
    <property type="entry name" value="MacB-like_ATP-bd"/>
</dbReference>
<dbReference type="RefSeq" id="WP_390213640.1">
    <property type="nucleotide sequence ID" value="NZ_JBHLXJ010000015.1"/>
</dbReference>
<dbReference type="InterPro" id="IPR027417">
    <property type="entry name" value="P-loop_NTPase"/>
</dbReference>
<dbReference type="SMART" id="SM00382">
    <property type="entry name" value="AAA"/>
    <property type="match status" value="1"/>
</dbReference>
<keyword evidence="4 6" id="KW-0067">ATP-binding</keyword>
<reference evidence="6 7" key="1">
    <citation type="submission" date="2024-09" db="EMBL/GenBank/DDBJ databases">
        <authorList>
            <person name="Sun Q."/>
            <person name="Mori K."/>
        </authorList>
    </citation>
    <scope>NUCLEOTIDE SEQUENCE [LARGE SCALE GENOMIC DNA]</scope>
    <source>
        <strain evidence="6 7">CCM 8677</strain>
    </source>
</reference>